<proteinExistence type="predicted"/>
<evidence type="ECO:0000313" key="1">
    <source>
        <dbReference type="EMBL" id="EDU50377.1"/>
    </source>
</evidence>
<dbReference type="Proteomes" id="UP000001471">
    <property type="component" value="Unassembled WGS sequence"/>
</dbReference>
<evidence type="ECO:0000313" key="2">
    <source>
        <dbReference type="Proteomes" id="UP000001471"/>
    </source>
</evidence>
<dbReference type="EMBL" id="DS231621">
    <property type="protein sequence ID" value="EDU50377.1"/>
    <property type="molecule type" value="Genomic_DNA"/>
</dbReference>
<dbReference type="AlphaFoldDB" id="B2WAZ5"/>
<protein>
    <submittedName>
        <fullName evidence="1">Uncharacterized protein</fullName>
    </submittedName>
</protein>
<organism evidence="1 2">
    <name type="scientific">Pyrenophora tritici-repentis (strain Pt-1C-BFP)</name>
    <name type="common">Wheat tan spot fungus</name>
    <name type="synonym">Drechslera tritici-repentis</name>
    <dbReference type="NCBI Taxonomy" id="426418"/>
    <lineage>
        <taxon>Eukaryota</taxon>
        <taxon>Fungi</taxon>
        <taxon>Dikarya</taxon>
        <taxon>Ascomycota</taxon>
        <taxon>Pezizomycotina</taxon>
        <taxon>Dothideomycetes</taxon>
        <taxon>Pleosporomycetidae</taxon>
        <taxon>Pleosporales</taxon>
        <taxon>Pleosporineae</taxon>
        <taxon>Pleosporaceae</taxon>
        <taxon>Pyrenophora</taxon>
    </lineage>
</organism>
<sequence>MFVTLDRAYYQEVGKNFKPLKYYTSSTYKKMASRVQDRREYDVECQGHAGRR</sequence>
<dbReference type="HOGENOM" id="CLU_3088354_0_0_1"/>
<dbReference type="InParanoid" id="B2WAZ5"/>
<gene>
    <name evidence="1" type="ORF">PTRG_07458</name>
</gene>
<name>B2WAZ5_PYRTR</name>
<accession>B2WAZ5</accession>
<reference evidence="2" key="1">
    <citation type="journal article" date="2013" name="G3 (Bethesda)">
        <title>Comparative genomics of a plant-pathogenic fungus, Pyrenophora tritici-repentis, reveals transduplication and the impact of repeat elements on pathogenicity and population divergence.</title>
        <authorList>
            <person name="Manning V.A."/>
            <person name="Pandelova I."/>
            <person name="Dhillon B."/>
            <person name="Wilhelm L.J."/>
            <person name="Goodwin S.B."/>
            <person name="Berlin A.M."/>
            <person name="Figueroa M."/>
            <person name="Freitag M."/>
            <person name="Hane J.K."/>
            <person name="Henrissat B."/>
            <person name="Holman W.H."/>
            <person name="Kodira C.D."/>
            <person name="Martin J."/>
            <person name="Oliver R.P."/>
            <person name="Robbertse B."/>
            <person name="Schackwitz W."/>
            <person name="Schwartz D.C."/>
            <person name="Spatafora J.W."/>
            <person name="Turgeon B.G."/>
            <person name="Yandava C."/>
            <person name="Young S."/>
            <person name="Zhou S."/>
            <person name="Zeng Q."/>
            <person name="Grigoriev I.V."/>
            <person name="Ma L.-J."/>
            <person name="Ciuffetti L.M."/>
        </authorList>
    </citation>
    <scope>NUCLEOTIDE SEQUENCE [LARGE SCALE GENOMIC DNA]</scope>
    <source>
        <strain evidence="2">Pt-1C-BFP</strain>
    </source>
</reference>